<dbReference type="InterPro" id="IPR037914">
    <property type="entry name" value="SpoVT-AbrB_sf"/>
</dbReference>
<keyword evidence="6 7" id="KW-0804">Transcription</keyword>
<dbReference type="SUPFAM" id="SSF89447">
    <property type="entry name" value="AbrB/MazE/MraZ-like"/>
    <property type="match status" value="1"/>
</dbReference>
<dbReference type="PANTHER" id="PTHR34701:SF1">
    <property type="entry name" value="TRANSCRIPTIONAL REGULATOR MRAZ"/>
    <property type="match status" value="1"/>
</dbReference>
<dbReference type="CDD" id="cd16320">
    <property type="entry name" value="MraZ_N"/>
    <property type="match status" value="1"/>
</dbReference>
<keyword evidence="10" id="KW-1185">Reference proteome</keyword>
<dbReference type="NCBIfam" id="TIGR00242">
    <property type="entry name" value="division/cell wall cluster transcriptional repressor MraZ"/>
    <property type="match status" value="1"/>
</dbReference>
<proteinExistence type="inferred from homology"/>
<evidence type="ECO:0000256" key="1">
    <source>
        <dbReference type="ARBA" id="ARBA00013860"/>
    </source>
</evidence>
<comment type="caution">
    <text evidence="9">The sequence shown here is derived from an EMBL/GenBank/DDBJ whole genome shotgun (WGS) entry which is preliminary data.</text>
</comment>
<comment type="subcellular location">
    <subcellularLocation>
        <location evidence="7">Cytoplasm</location>
        <location evidence="7">Nucleoid</location>
    </subcellularLocation>
</comment>
<dbReference type="InterPro" id="IPR038619">
    <property type="entry name" value="MraZ_sf"/>
</dbReference>
<evidence type="ECO:0000256" key="7">
    <source>
        <dbReference type="HAMAP-Rule" id="MF_01008"/>
    </source>
</evidence>
<keyword evidence="4 7" id="KW-0805">Transcription regulation</keyword>
<dbReference type="InterPro" id="IPR003444">
    <property type="entry name" value="MraZ"/>
</dbReference>
<organism evidence="9 10">
    <name type="scientific">Pseudoalteromonas qingdaonensis</name>
    <dbReference type="NCBI Taxonomy" id="3131913"/>
    <lineage>
        <taxon>Bacteria</taxon>
        <taxon>Pseudomonadati</taxon>
        <taxon>Pseudomonadota</taxon>
        <taxon>Gammaproteobacteria</taxon>
        <taxon>Alteromonadales</taxon>
        <taxon>Pseudoalteromonadaceae</taxon>
        <taxon>Pseudoalteromonas</taxon>
    </lineage>
</organism>
<dbReference type="InterPro" id="IPR035642">
    <property type="entry name" value="MraZ_N"/>
</dbReference>
<dbReference type="EMBL" id="JBCGCU010000020">
    <property type="protein sequence ID" value="MEM0516519.1"/>
    <property type="molecule type" value="Genomic_DNA"/>
</dbReference>
<evidence type="ECO:0000256" key="6">
    <source>
        <dbReference type="ARBA" id="ARBA00023163"/>
    </source>
</evidence>
<dbReference type="Pfam" id="PF02381">
    <property type="entry name" value="MraZ"/>
    <property type="match status" value="2"/>
</dbReference>
<reference evidence="9 10" key="1">
    <citation type="submission" date="2024-03" db="EMBL/GenBank/DDBJ databases">
        <title>Pseudoalteromonas qingdaonensis sp. nov., isolated from the intestines of marine benthic organisms.</title>
        <authorList>
            <person name="Lin X."/>
            <person name="Fang S."/>
            <person name="Hu X."/>
        </authorList>
    </citation>
    <scope>NUCLEOTIDE SEQUENCE [LARGE SCALE GENOMIC DNA]</scope>
    <source>
        <strain evidence="9 10">YIC-827</strain>
    </source>
</reference>
<evidence type="ECO:0000256" key="2">
    <source>
        <dbReference type="ARBA" id="ARBA00022490"/>
    </source>
</evidence>
<evidence type="ECO:0000259" key="8">
    <source>
        <dbReference type="PROSITE" id="PS51740"/>
    </source>
</evidence>
<comment type="similarity">
    <text evidence="7">Belongs to the MraZ family.</text>
</comment>
<keyword evidence="3" id="KW-0677">Repeat</keyword>
<evidence type="ECO:0000256" key="5">
    <source>
        <dbReference type="ARBA" id="ARBA00023125"/>
    </source>
</evidence>
<feature type="domain" description="SpoVT-AbrB" evidence="8">
    <location>
        <begin position="81"/>
        <end position="124"/>
    </location>
</feature>
<comment type="subunit">
    <text evidence="7">Forms oligomers.</text>
</comment>
<dbReference type="HAMAP" id="MF_01008">
    <property type="entry name" value="MraZ"/>
    <property type="match status" value="1"/>
</dbReference>
<dbReference type="PROSITE" id="PS51740">
    <property type="entry name" value="SPOVT_ABRB"/>
    <property type="match status" value="2"/>
</dbReference>
<dbReference type="PANTHER" id="PTHR34701">
    <property type="entry name" value="TRANSCRIPTIONAL REGULATOR MRAZ"/>
    <property type="match status" value="1"/>
</dbReference>
<dbReference type="RefSeq" id="WP_342680003.1">
    <property type="nucleotide sequence ID" value="NZ_JBCGCU010000020.1"/>
</dbReference>
<feature type="domain" description="SpoVT-AbrB" evidence="8">
    <location>
        <begin position="5"/>
        <end position="52"/>
    </location>
</feature>
<evidence type="ECO:0000313" key="9">
    <source>
        <dbReference type="EMBL" id="MEM0516519.1"/>
    </source>
</evidence>
<name>A0ABU9MZ70_9GAMM</name>
<evidence type="ECO:0000256" key="4">
    <source>
        <dbReference type="ARBA" id="ARBA00023015"/>
    </source>
</evidence>
<gene>
    <name evidence="7 9" type="primary">mraZ</name>
    <name evidence="9" type="ORF">WCN91_14025</name>
</gene>
<dbReference type="CDD" id="cd16321">
    <property type="entry name" value="MraZ_C"/>
    <property type="match status" value="1"/>
</dbReference>
<accession>A0ABU9MZ70</accession>
<dbReference type="InterPro" id="IPR020603">
    <property type="entry name" value="MraZ_dom"/>
</dbReference>
<evidence type="ECO:0000313" key="10">
    <source>
        <dbReference type="Proteomes" id="UP001447008"/>
    </source>
</evidence>
<protein>
    <recommendedName>
        <fullName evidence="1 7">Transcriptional regulator MraZ</fullName>
    </recommendedName>
</protein>
<keyword evidence="5 7" id="KW-0238">DNA-binding</keyword>
<dbReference type="Proteomes" id="UP001447008">
    <property type="component" value="Unassembled WGS sequence"/>
</dbReference>
<keyword evidence="2 7" id="KW-0963">Cytoplasm</keyword>
<dbReference type="InterPro" id="IPR035644">
    <property type="entry name" value="MraZ_C"/>
</dbReference>
<dbReference type="InterPro" id="IPR007159">
    <property type="entry name" value="SpoVT-AbrB_dom"/>
</dbReference>
<dbReference type="Gene3D" id="3.40.1550.20">
    <property type="entry name" value="Transcriptional regulator MraZ domain"/>
    <property type="match status" value="1"/>
</dbReference>
<evidence type="ECO:0000256" key="3">
    <source>
        <dbReference type="ARBA" id="ARBA00022737"/>
    </source>
</evidence>
<sequence>MFRGTSTLSLDDKGRFAIPTKYRNHLLADNGGEIICTINIGDPCLLLYSLSEWQIVEQRLAALSSMKERAKRMQRLVLGNAMDYQLDKNGRVLLAPHLRDYAKLGKKIVLVGQSNKFEIWDEALWQEKMAKDIAIELEQDFDQDEDLGDFSF</sequence>